<name>A0A9Q0YRA8_HOLLE</name>
<evidence type="ECO:0000313" key="2">
    <source>
        <dbReference type="Proteomes" id="UP001152320"/>
    </source>
</evidence>
<proteinExistence type="predicted"/>
<reference evidence="1" key="1">
    <citation type="submission" date="2021-10" db="EMBL/GenBank/DDBJ databases">
        <title>Tropical sea cucumber genome reveals ecological adaptation and Cuvierian tubules defense mechanism.</title>
        <authorList>
            <person name="Chen T."/>
        </authorList>
    </citation>
    <scope>NUCLEOTIDE SEQUENCE</scope>
    <source>
        <strain evidence="1">Nanhai2018</strain>
        <tissue evidence="1">Muscle</tissue>
    </source>
</reference>
<sequence length="143" mass="15818">MAFPSGSIYVGQQWPSRVPSVSNMDLFTCNQRVTANQLNGKRRQHFESNTADVDAADLMQSTAGEPANKKQCNGIYSFYKAESHVLDQGGNWEKDANDNTVSVAMETESHLLTVQVPQNKPRNICSRCLAGEPGHIKHIVAFH</sequence>
<evidence type="ECO:0000313" key="1">
    <source>
        <dbReference type="EMBL" id="KAJ8026070.1"/>
    </source>
</evidence>
<dbReference type="Proteomes" id="UP001152320">
    <property type="component" value="Chromosome 17"/>
</dbReference>
<organism evidence="1 2">
    <name type="scientific">Holothuria leucospilota</name>
    <name type="common">Black long sea cucumber</name>
    <name type="synonym">Mertensiothuria leucospilota</name>
    <dbReference type="NCBI Taxonomy" id="206669"/>
    <lineage>
        <taxon>Eukaryota</taxon>
        <taxon>Metazoa</taxon>
        <taxon>Echinodermata</taxon>
        <taxon>Eleutherozoa</taxon>
        <taxon>Echinozoa</taxon>
        <taxon>Holothuroidea</taxon>
        <taxon>Aspidochirotacea</taxon>
        <taxon>Aspidochirotida</taxon>
        <taxon>Holothuriidae</taxon>
        <taxon>Holothuria</taxon>
    </lineage>
</organism>
<gene>
    <name evidence="1" type="ORF">HOLleu_33804</name>
</gene>
<protein>
    <submittedName>
        <fullName evidence="1">Uncharacterized protein</fullName>
    </submittedName>
</protein>
<keyword evidence="2" id="KW-1185">Reference proteome</keyword>
<accession>A0A9Q0YRA8</accession>
<dbReference type="AlphaFoldDB" id="A0A9Q0YRA8"/>
<dbReference type="OrthoDB" id="5955292at2759"/>
<dbReference type="EMBL" id="JAIZAY010000017">
    <property type="protein sequence ID" value="KAJ8026070.1"/>
    <property type="molecule type" value="Genomic_DNA"/>
</dbReference>
<comment type="caution">
    <text evidence="1">The sequence shown here is derived from an EMBL/GenBank/DDBJ whole genome shotgun (WGS) entry which is preliminary data.</text>
</comment>